<dbReference type="RefSeq" id="WP_142788448.1">
    <property type="nucleotide sequence ID" value="NZ_VHJK01000001.1"/>
</dbReference>
<keyword evidence="1" id="KW-0812">Transmembrane</keyword>
<dbReference type="EMBL" id="VHJK01000001">
    <property type="protein sequence ID" value="TRD12175.1"/>
    <property type="molecule type" value="Genomic_DNA"/>
</dbReference>
<dbReference type="Proteomes" id="UP000316343">
    <property type="component" value="Unassembled WGS sequence"/>
</dbReference>
<dbReference type="Pfam" id="PF04024">
    <property type="entry name" value="PspC"/>
    <property type="match status" value="1"/>
</dbReference>
<gene>
    <name evidence="3" type="ORF">FGU71_10090</name>
</gene>
<keyword evidence="1" id="KW-1133">Transmembrane helix</keyword>
<feature type="domain" description="Phage shock protein PspC N-terminal" evidence="2">
    <location>
        <begin position="18"/>
        <end position="69"/>
    </location>
</feature>
<organism evidence="3 4">
    <name type="scientific">Erythrobacter insulae</name>
    <dbReference type="NCBI Taxonomy" id="2584124"/>
    <lineage>
        <taxon>Bacteria</taxon>
        <taxon>Pseudomonadati</taxon>
        <taxon>Pseudomonadota</taxon>
        <taxon>Alphaproteobacteria</taxon>
        <taxon>Sphingomonadales</taxon>
        <taxon>Erythrobacteraceae</taxon>
        <taxon>Erythrobacter/Porphyrobacter group</taxon>
        <taxon>Erythrobacter</taxon>
    </lineage>
</organism>
<name>A0A547PDH2_9SPHN</name>
<protein>
    <submittedName>
        <fullName evidence="3">PspC domain-containing protein</fullName>
    </submittedName>
</protein>
<dbReference type="AlphaFoldDB" id="A0A547PDH2"/>
<accession>A0A547PDH2</accession>
<feature type="transmembrane region" description="Helical" evidence="1">
    <location>
        <begin position="42"/>
        <end position="69"/>
    </location>
</feature>
<reference evidence="3 4" key="1">
    <citation type="submission" date="2019-06" db="EMBL/GenBank/DDBJ databases">
        <title>Erythrobacter insulae sp. nov., isolated from a tidal flat.</title>
        <authorList>
            <person name="Yoon J.-H."/>
        </authorList>
    </citation>
    <scope>NUCLEOTIDE SEQUENCE [LARGE SCALE GENOMIC DNA]</scope>
    <source>
        <strain evidence="3 4">JBTF-M21</strain>
    </source>
</reference>
<dbReference type="OrthoDB" id="7359894at2"/>
<evidence type="ECO:0000313" key="4">
    <source>
        <dbReference type="Proteomes" id="UP000316343"/>
    </source>
</evidence>
<comment type="caution">
    <text evidence="3">The sequence shown here is derived from an EMBL/GenBank/DDBJ whole genome shotgun (WGS) entry which is preliminary data.</text>
</comment>
<sequence>MNNLTNKNSGPPQTGYRLDKANGKLFGVCAGLANATDIDATIWRIGLVVATLLGFGLTIPIYLAVALIAD</sequence>
<dbReference type="InterPro" id="IPR007168">
    <property type="entry name" value="Phageshock_PspC_N"/>
</dbReference>
<evidence type="ECO:0000259" key="2">
    <source>
        <dbReference type="Pfam" id="PF04024"/>
    </source>
</evidence>
<evidence type="ECO:0000256" key="1">
    <source>
        <dbReference type="SAM" id="Phobius"/>
    </source>
</evidence>
<evidence type="ECO:0000313" key="3">
    <source>
        <dbReference type="EMBL" id="TRD12175.1"/>
    </source>
</evidence>
<proteinExistence type="predicted"/>
<keyword evidence="4" id="KW-1185">Reference proteome</keyword>
<keyword evidence="1" id="KW-0472">Membrane</keyword>